<dbReference type="SUPFAM" id="SSF55383">
    <property type="entry name" value="Copper amine oxidase, domain N"/>
    <property type="match status" value="1"/>
</dbReference>
<dbReference type="InterPro" id="IPR012854">
    <property type="entry name" value="Cu_amine_oxidase-like_N"/>
</dbReference>
<dbReference type="OrthoDB" id="1267107at2"/>
<gene>
    <name evidence="3" type="ORF">B9T62_35035</name>
</gene>
<reference evidence="3 4" key="1">
    <citation type="submission" date="2017-06" db="EMBL/GenBank/DDBJ databases">
        <title>Complete genome sequence of Paenibacillus donghaensis KCTC 13049T isolated from East Sea sediment, South Korea.</title>
        <authorList>
            <person name="Jung B.K."/>
            <person name="Hong S.-J."/>
            <person name="Shin J.-H."/>
        </authorList>
    </citation>
    <scope>NUCLEOTIDE SEQUENCE [LARGE SCALE GENOMIC DNA]</scope>
    <source>
        <strain evidence="3 4">KCTC 13049</strain>
    </source>
</reference>
<organism evidence="3 4">
    <name type="scientific">Paenibacillus donghaensis</name>
    <dbReference type="NCBI Taxonomy" id="414771"/>
    <lineage>
        <taxon>Bacteria</taxon>
        <taxon>Bacillati</taxon>
        <taxon>Bacillota</taxon>
        <taxon>Bacilli</taxon>
        <taxon>Bacillales</taxon>
        <taxon>Paenibacillaceae</taxon>
        <taxon>Paenibacillus</taxon>
    </lineage>
</organism>
<dbReference type="Pfam" id="PF07833">
    <property type="entry name" value="Cu_amine_oxidN1"/>
    <property type="match status" value="1"/>
</dbReference>
<evidence type="ECO:0000313" key="3">
    <source>
        <dbReference type="EMBL" id="ASA25492.1"/>
    </source>
</evidence>
<dbReference type="EMBL" id="CP021780">
    <property type="protein sequence ID" value="ASA25492.1"/>
    <property type="molecule type" value="Genomic_DNA"/>
</dbReference>
<dbReference type="KEGG" id="pdh:B9T62_35035"/>
<dbReference type="Gene3D" id="3.30.457.10">
    <property type="entry name" value="Copper amine oxidase-like, N-terminal domain"/>
    <property type="match status" value="1"/>
</dbReference>
<feature type="signal peptide" evidence="1">
    <location>
        <begin position="1"/>
        <end position="17"/>
    </location>
</feature>
<dbReference type="InterPro" id="IPR036582">
    <property type="entry name" value="Mao_N_sf"/>
</dbReference>
<dbReference type="RefSeq" id="WP_087919455.1">
    <property type="nucleotide sequence ID" value="NZ_CP021780.1"/>
</dbReference>
<evidence type="ECO:0000313" key="4">
    <source>
        <dbReference type="Proteomes" id="UP000249890"/>
    </source>
</evidence>
<name>A0A2Z2KU12_9BACL</name>
<evidence type="ECO:0000256" key="1">
    <source>
        <dbReference type="SAM" id="SignalP"/>
    </source>
</evidence>
<accession>A0A2Z2KU12</accession>
<sequence length="329" mass="35213">MRTRNLALALSLGVVLAAGGGEGAWLASAAAAPAEGTTAAESLAVPRILVNGSRLTLAANPYIKRGRVMVPLRGMAEGIGAKVLWDAATRTATVKRGDHEARITAGSSAALKNGRQAELDAPAEVKRGVMYIPLRFSAESLGGRVTWSAKTASAAITLPLASDTARELIKEQADKAVAALKSGDWAAIAGMSTAQGIRFSPYGYVDRNDRVLSRDQLANAAQDKEAYVWGAYDGSGEAIKLTFAEYAEKFIYSSDFAAAPQIGYNKTIGMGNTLNNVHQVYPDAIVVEYHYDGFDPQYAGMDWESLRLVFQKEGSQWRLAGIIHDQWTI</sequence>
<keyword evidence="1" id="KW-0732">Signal</keyword>
<keyword evidence="4" id="KW-1185">Reference proteome</keyword>
<proteinExistence type="predicted"/>
<feature type="chain" id="PRO_5038611137" description="Copper amine oxidase-like N-terminal domain-containing protein" evidence="1">
    <location>
        <begin position="18"/>
        <end position="329"/>
    </location>
</feature>
<dbReference type="AlphaFoldDB" id="A0A2Z2KU12"/>
<evidence type="ECO:0000259" key="2">
    <source>
        <dbReference type="Pfam" id="PF07833"/>
    </source>
</evidence>
<protein>
    <recommendedName>
        <fullName evidence="2">Copper amine oxidase-like N-terminal domain-containing protein</fullName>
    </recommendedName>
</protein>
<feature type="domain" description="Copper amine oxidase-like N-terminal" evidence="2">
    <location>
        <begin position="50"/>
        <end position="154"/>
    </location>
</feature>
<dbReference type="Proteomes" id="UP000249890">
    <property type="component" value="Chromosome"/>
</dbReference>